<dbReference type="AlphaFoldDB" id="B9T8K5"/>
<dbReference type="Proteomes" id="UP000008311">
    <property type="component" value="Unassembled WGS sequence"/>
</dbReference>
<organism evidence="1 2">
    <name type="scientific">Ricinus communis</name>
    <name type="common">Castor bean</name>
    <dbReference type="NCBI Taxonomy" id="3988"/>
    <lineage>
        <taxon>Eukaryota</taxon>
        <taxon>Viridiplantae</taxon>
        <taxon>Streptophyta</taxon>
        <taxon>Embryophyta</taxon>
        <taxon>Tracheophyta</taxon>
        <taxon>Spermatophyta</taxon>
        <taxon>Magnoliopsida</taxon>
        <taxon>eudicotyledons</taxon>
        <taxon>Gunneridae</taxon>
        <taxon>Pentapetalae</taxon>
        <taxon>rosids</taxon>
        <taxon>fabids</taxon>
        <taxon>Malpighiales</taxon>
        <taxon>Euphorbiaceae</taxon>
        <taxon>Acalyphoideae</taxon>
        <taxon>Acalypheae</taxon>
        <taxon>Ricinus</taxon>
    </lineage>
</organism>
<dbReference type="EMBL" id="EQ975103">
    <property type="protein sequence ID" value="EEF27800.1"/>
    <property type="molecule type" value="Genomic_DNA"/>
</dbReference>
<keyword evidence="2" id="KW-1185">Reference proteome</keyword>
<proteinExistence type="predicted"/>
<reference evidence="2" key="1">
    <citation type="journal article" date="2010" name="Nat. Biotechnol.">
        <title>Draft genome sequence of the oilseed species Ricinus communis.</title>
        <authorList>
            <person name="Chan A.P."/>
            <person name="Crabtree J."/>
            <person name="Zhao Q."/>
            <person name="Lorenzi H."/>
            <person name="Orvis J."/>
            <person name="Puiu D."/>
            <person name="Melake-Berhan A."/>
            <person name="Jones K.M."/>
            <person name="Redman J."/>
            <person name="Chen G."/>
            <person name="Cahoon E.B."/>
            <person name="Gedil M."/>
            <person name="Stanke M."/>
            <person name="Haas B.J."/>
            <person name="Wortman J.R."/>
            <person name="Fraser-Liggett C.M."/>
            <person name="Ravel J."/>
            <person name="Rabinowicz P.D."/>
        </authorList>
    </citation>
    <scope>NUCLEOTIDE SEQUENCE [LARGE SCALE GENOMIC DNA]</scope>
    <source>
        <strain evidence="2">cv. Hale</strain>
    </source>
</reference>
<evidence type="ECO:0000313" key="2">
    <source>
        <dbReference type="Proteomes" id="UP000008311"/>
    </source>
</evidence>
<sequence length="469" mass="50270">MTAPHERRADGIALAKELGAELLALQFDRLARCSLCTALGFVKGASRSNSVIAERLQRVACTATVVCRADAADDAVQHVSGLQVTSSNTAVITPIANIATARAYMRSIRERSASRSGEVVDGVRQASDLYGCLKIGGGLDALASDAAELFVGLLARQQQFGCGFERGDRVDDLVGGDVHVKNPASCGYPNSGRSRPQFDIRTRGLADKRPHPRFTSALRAMNGLRHQLHLRFTITGAGYCLISAMSVHLRTVAALERLDRLDRLDLGRQFHLVTADAHQVFAEGSGTLQPRGAHIGAIARQDEGLETGHDVDRIQLLELSCEALTGDARHQLVMRFSALGLRVTLRLRTLGDECRCIVGAARTAQRIDIGIERHGGLLVPGGWSGLRCDGLLHEREQLTRALRCLEAVDVAEVRALAHADEIAAQLLLGVTALCEAVDECELGGRSPAVVLRAVGFDAGVVHGCLAAWL</sequence>
<gene>
    <name evidence="1" type="ORF">RCOM_0002000</name>
</gene>
<accession>B9T8K5</accession>
<evidence type="ECO:0000313" key="1">
    <source>
        <dbReference type="EMBL" id="EEF27800.1"/>
    </source>
</evidence>
<protein>
    <submittedName>
        <fullName evidence="1">Uncharacterized protein</fullName>
    </submittedName>
</protein>
<name>B9T8K5_RICCO</name>
<dbReference type="InParanoid" id="B9T8K5"/>